<feature type="region of interest" description="Disordered" evidence="2">
    <location>
        <begin position="239"/>
        <end position="265"/>
    </location>
</feature>
<dbReference type="InterPro" id="IPR050570">
    <property type="entry name" value="Cell_wall_metabolism_enzyme"/>
</dbReference>
<feature type="region of interest" description="Disordered" evidence="2">
    <location>
        <begin position="501"/>
        <end position="528"/>
    </location>
</feature>
<dbReference type="Gene3D" id="2.70.70.10">
    <property type="entry name" value="Glucose Permease (Domain IIA)"/>
    <property type="match status" value="1"/>
</dbReference>
<feature type="region of interest" description="Disordered" evidence="2">
    <location>
        <begin position="193"/>
        <end position="222"/>
    </location>
</feature>
<sequence>MRVSTAVFYTLAALIAKDLTSQTLATASAIESTVSPLAEATAAEDIVAETTLVEPIAPVESIPVEPTWVSHVAPVQAETAVALAPMPQVIIPEALTPPTDASSATATPNSTPIAPNVSPSPTPTTTAAAPQTTEQNNKHNTEQTSATSPLFEQIVNEAELLRKFQQPNAGQTFRPSSPIDPLTNAEIKRFQQAAADNQTADNQAKDPTTSTTATGDDAEKPNAELVSPTLVEDAEAAFGNNNQPVTSPQNAAQCTATQSTTPTPNTACETADTVTNQMLNAPDTVVVDNSGFSYSMQPIQPNGNARNYYNLSTRPSAMLGNGNVSLLFPLSIPAAITSAFGWRVHPVLGTVRFHSGTDIGAPQGTPVLAAFDGEVEIADFLGGYGLTVVLNHNNATEKTLYAHLSELFVQPGTTVKQGEVIGRVGSTGLSTGPHLHFEFRKLTQEGWIVVDAGPTLEYALARLLQSPQTAHAGTKPTLLPVFQYSGKFLNEIQITAQTPIAPSDQTPANHPANQSHPANSISSVNPIS</sequence>
<feature type="compositionally biased region" description="Low complexity" evidence="2">
    <location>
        <begin position="123"/>
        <end position="133"/>
    </location>
</feature>
<dbReference type="KEGG" id="tsin:OXH18_11090"/>
<dbReference type="CDD" id="cd12797">
    <property type="entry name" value="M23_peptidase"/>
    <property type="match status" value="1"/>
</dbReference>
<evidence type="ECO:0000313" key="5">
    <source>
        <dbReference type="Proteomes" id="UP001163152"/>
    </source>
</evidence>
<feature type="region of interest" description="Disordered" evidence="2">
    <location>
        <begin position="94"/>
        <end position="148"/>
    </location>
</feature>
<name>A0A9E9CBK2_9CYAN</name>
<dbReference type="AlphaFoldDB" id="A0A9E9CBK2"/>
<accession>A0A9E9CBK2</accession>
<organism evidence="4 5">
    <name type="scientific">Thermocoleostomius sinensis A174</name>
    <dbReference type="NCBI Taxonomy" id="2016057"/>
    <lineage>
        <taxon>Bacteria</taxon>
        <taxon>Bacillati</taxon>
        <taxon>Cyanobacteriota</taxon>
        <taxon>Cyanophyceae</taxon>
        <taxon>Oculatellales</taxon>
        <taxon>Oculatellaceae</taxon>
        <taxon>Thermocoleostomius</taxon>
    </lineage>
</organism>
<evidence type="ECO:0000259" key="3">
    <source>
        <dbReference type="Pfam" id="PF01551"/>
    </source>
</evidence>
<dbReference type="SUPFAM" id="SSF51261">
    <property type="entry name" value="Duplicated hybrid motif"/>
    <property type="match status" value="1"/>
</dbReference>
<protein>
    <submittedName>
        <fullName evidence="4">Peptidoglycan DD-metalloendopeptidase family protein</fullName>
    </submittedName>
</protein>
<dbReference type="RefSeq" id="WP_268612847.1">
    <property type="nucleotide sequence ID" value="NZ_CP113797.1"/>
</dbReference>
<dbReference type="Proteomes" id="UP001163152">
    <property type="component" value="Chromosome"/>
</dbReference>
<evidence type="ECO:0000256" key="1">
    <source>
        <dbReference type="ARBA" id="ARBA00022729"/>
    </source>
</evidence>
<feature type="compositionally biased region" description="Low complexity" evidence="2">
    <location>
        <begin position="250"/>
        <end position="265"/>
    </location>
</feature>
<feature type="domain" description="M23ase beta-sheet core" evidence="3">
    <location>
        <begin position="352"/>
        <end position="443"/>
    </location>
</feature>
<dbReference type="Pfam" id="PF01551">
    <property type="entry name" value="Peptidase_M23"/>
    <property type="match status" value="1"/>
</dbReference>
<proteinExistence type="predicted"/>
<feature type="compositionally biased region" description="Polar residues" evidence="2">
    <location>
        <begin position="239"/>
        <end position="249"/>
    </location>
</feature>
<feature type="compositionally biased region" description="Low complexity" evidence="2">
    <location>
        <begin position="193"/>
        <end position="202"/>
    </location>
</feature>
<dbReference type="InterPro" id="IPR016047">
    <property type="entry name" value="M23ase_b-sheet_dom"/>
</dbReference>
<evidence type="ECO:0000313" key="4">
    <source>
        <dbReference type="EMBL" id="WAL62507.1"/>
    </source>
</evidence>
<evidence type="ECO:0000256" key="2">
    <source>
        <dbReference type="SAM" id="MobiDB-lite"/>
    </source>
</evidence>
<dbReference type="GO" id="GO:0004222">
    <property type="term" value="F:metalloendopeptidase activity"/>
    <property type="evidence" value="ECO:0007669"/>
    <property type="project" value="TreeGrafter"/>
</dbReference>
<keyword evidence="5" id="KW-1185">Reference proteome</keyword>
<gene>
    <name evidence="4" type="ORF">OXH18_11090</name>
</gene>
<dbReference type="PANTHER" id="PTHR21666:SF289">
    <property type="entry name" value="L-ALA--D-GLU ENDOPEPTIDASE"/>
    <property type="match status" value="1"/>
</dbReference>
<dbReference type="InterPro" id="IPR011055">
    <property type="entry name" value="Dup_hybrid_motif"/>
</dbReference>
<feature type="compositionally biased region" description="Low complexity" evidence="2">
    <location>
        <begin position="94"/>
        <end position="115"/>
    </location>
</feature>
<dbReference type="EMBL" id="CP113797">
    <property type="protein sequence ID" value="WAL62507.1"/>
    <property type="molecule type" value="Genomic_DNA"/>
</dbReference>
<keyword evidence="1" id="KW-0732">Signal</keyword>
<feature type="compositionally biased region" description="Polar residues" evidence="2">
    <location>
        <begin position="205"/>
        <end position="214"/>
    </location>
</feature>
<dbReference type="PANTHER" id="PTHR21666">
    <property type="entry name" value="PEPTIDASE-RELATED"/>
    <property type="match status" value="1"/>
</dbReference>
<reference evidence="4" key="1">
    <citation type="submission" date="2022-12" db="EMBL/GenBank/DDBJ databases">
        <title>Polyphasic identification of a Novel Hot-Spring Cyanobacterium Ocullathermofonsia sinensis gen nov. sp. nov. and Genomic Insights on its Adaptations to the Thermal Habitat.</title>
        <authorList>
            <person name="Daroch M."/>
            <person name="Tang J."/>
            <person name="Jiang Y."/>
        </authorList>
    </citation>
    <scope>NUCLEOTIDE SEQUENCE</scope>
    <source>
        <strain evidence="4">PKUAC-SCTA174</strain>
    </source>
</reference>